<name>A0A5B7K9J0_PORTR</name>
<proteinExistence type="predicted"/>
<evidence type="ECO:0000313" key="2">
    <source>
        <dbReference type="Proteomes" id="UP000324222"/>
    </source>
</evidence>
<dbReference type="EMBL" id="VSRR010136358">
    <property type="protein sequence ID" value="MPD03496.1"/>
    <property type="molecule type" value="Genomic_DNA"/>
</dbReference>
<dbReference type="Proteomes" id="UP000324222">
    <property type="component" value="Unassembled WGS sequence"/>
</dbReference>
<accession>A0A5B7K9J0</accession>
<dbReference type="AlphaFoldDB" id="A0A5B7K9J0"/>
<evidence type="ECO:0000313" key="1">
    <source>
        <dbReference type="EMBL" id="MPD03496.1"/>
    </source>
</evidence>
<comment type="caution">
    <text evidence="1">The sequence shown here is derived from an EMBL/GenBank/DDBJ whole genome shotgun (WGS) entry which is preliminary data.</text>
</comment>
<gene>
    <name evidence="1" type="ORF">E2C01_099136</name>
</gene>
<organism evidence="1 2">
    <name type="scientific">Portunus trituberculatus</name>
    <name type="common">Swimming crab</name>
    <name type="synonym">Neptunus trituberculatus</name>
    <dbReference type="NCBI Taxonomy" id="210409"/>
    <lineage>
        <taxon>Eukaryota</taxon>
        <taxon>Metazoa</taxon>
        <taxon>Ecdysozoa</taxon>
        <taxon>Arthropoda</taxon>
        <taxon>Crustacea</taxon>
        <taxon>Multicrustacea</taxon>
        <taxon>Malacostraca</taxon>
        <taxon>Eumalacostraca</taxon>
        <taxon>Eucarida</taxon>
        <taxon>Decapoda</taxon>
        <taxon>Pleocyemata</taxon>
        <taxon>Brachyura</taxon>
        <taxon>Eubrachyura</taxon>
        <taxon>Portunoidea</taxon>
        <taxon>Portunidae</taxon>
        <taxon>Portuninae</taxon>
        <taxon>Portunus</taxon>
    </lineage>
</organism>
<sequence>MKMRIEKVGGAALVLGLPGEEQHRLLGDKVQHLVEPRVLVKLLPIPGDDMRGEMGAGTWSSTHRGGVRGNGWQMVSAGDSGTERMQERFWELFSIAPEEREREIGKSRDYVASLQRKERCRFWGLVGIEPKRERKKSGDYLVFHQRKESEKYRG</sequence>
<protein>
    <submittedName>
        <fullName evidence="1">Uncharacterized protein</fullName>
    </submittedName>
</protein>
<reference evidence="1 2" key="1">
    <citation type="submission" date="2019-05" db="EMBL/GenBank/DDBJ databases">
        <title>Another draft genome of Portunus trituberculatus and its Hox gene families provides insights of decapod evolution.</title>
        <authorList>
            <person name="Jeong J.-H."/>
            <person name="Song I."/>
            <person name="Kim S."/>
            <person name="Choi T."/>
            <person name="Kim D."/>
            <person name="Ryu S."/>
            <person name="Kim W."/>
        </authorList>
    </citation>
    <scope>NUCLEOTIDE SEQUENCE [LARGE SCALE GENOMIC DNA]</scope>
    <source>
        <tissue evidence="1">Muscle</tissue>
    </source>
</reference>
<keyword evidence="2" id="KW-1185">Reference proteome</keyword>